<gene>
    <name evidence="8" type="primary">acpS</name>
    <name evidence="10" type="ordered locus">MROS_2557</name>
</gene>
<dbReference type="InterPro" id="IPR004568">
    <property type="entry name" value="Ppantetheine-prot_Trfase_dom"/>
</dbReference>
<name>I6YYX9_MELRP</name>
<feature type="binding site" evidence="8">
    <location>
        <position position="8"/>
    </location>
    <ligand>
        <name>Mg(2+)</name>
        <dbReference type="ChEBI" id="CHEBI:18420"/>
    </ligand>
</feature>
<dbReference type="NCBIfam" id="TIGR00556">
    <property type="entry name" value="pantethn_trn"/>
    <property type="match status" value="1"/>
</dbReference>
<dbReference type="GO" id="GO:0000287">
    <property type="term" value="F:magnesium ion binding"/>
    <property type="evidence" value="ECO:0007669"/>
    <property type="project" value="UniProtKB-UniRule"/>
</dbReference>
<dbReference type="PATRIC" id="fig|1191523.3.peg.2692"/>
<keyword evidence="4 8" id="KW-0276">Fatty acid metabolism</keyword>
<dbReference type="HOGENOM" id="CLU_089696_0_2_10"/>
<evidence type="ECO:0000259" key="9">
    <source>
        <dbReference type="Pfam" id="PF01648"/>
    </source>
</evidence>
<sequence length="125" mass="14017">MVLGLGIDIIEIDRIKQSVDNYGDRFLEKIFTISELEYCLSKKNKYQHLAARFAAKEAITKALSSVNVSPGWKDIEISNLSNGRPVVNLRSIEIKEYLGNDKKLLISMSHSDHYVTCVAILSTTA</sequence>
<dbReference type="Pfam" id="PF01648">
    <property type="entry name" value="ACPS"/>
    <property type="match status" value="1"/>
</dbReference>
<evidence type="ECO:0000256" key="2">
    <source>
        <dbReference type="ARBA" id="ARBA00022679"/>
    </source>
</evidence>
<keyword evidence="3 8" id="KW-0479">Metal-binding</keyword>
<reference evidence="10 11" key="1">
    <citation type="journal article" date="2013" name="PLoS ONE">
        <title>Genomic analysis of Melioribacter roseus, facultatively anaerobic organotrophic bacterium representing a novel deep lineage within Bacteriodetes/Chlorobi group.</title>
        <authorList>
            <person name="Kadnikov V.V."/>
            <person name="Mardanov A.V."/>
            <person name="Podosokorskaya O.A."/>
            <person name="Gavrilov S.N."/>
            <person name="Kublanov I.V."/>
            <person name="Beletsky A.V."/>
            <person name="Bonch-Osmolovskaya E.A."/>
            <person name="Ravin N.V."/>
        </authorList>
    </citation>
    <scope>NUCLEOTIDE SEQUENCE [LARGE SCALE GENOMIC DNA]</scope>
    <source>
        <strain evidence="11">JCM 17771 / P3M-2</strain>
    </source>
</reference>
<dbReference type="InterPro" id="IPR002582">
    <property type="entry name" value="ACPS"/>
</dbReference>
<dbReference type="Gene3D" id="3.90.470.20">
    <property type="entry name" value="4'-phosphopantetheinyl transferase domain"/>
    <property type="match status" value="1"/>
</dbReference>
<evidence type="ECO:0000313" key="11">
    <source>
        <dbReference type="Proteomes" id="UP000009011"/>
    </source>
</evidence>
<organism evidence="10 11">
    <name type="scientific">Melioribacter roseus (strain DSM 23840 / JCM 17771 / VKM B-2668 / P3M-2)</name>
    <dbReference type="NCBI Taxonomy" id="1191523"/>
    <lineage>
        <taxon>Bacteria</taxon>
        <taxon>Pseudomonadati</taxon>
        <taxon>Ignavibacteriota</taxon>
        <taxon>Ignavibacteria</taxon>
        <taxon>Ignavibacteriales</taxon>
        <taxon>Melioribacteraceae</taxon>
        <taxon>Melioribacter</taxon>
    </lineage>
</organism>
<keyword evidence="2 8" id="KW-0808">Transferase</keyword>
<dbReference type="GO" id="GO:0008897">
    <property type="term" value="F:holo-[acyl-carrier-protein] synthase activity"/>
    <property type="evidence" value="ECO:0007669"/>
    <property type="project" value="UniProtKB-UniRule"/>
</dbReference>
<dbReference type="EC" id="2.7.8.7" evidence="8"/>
<feature type="binding site" evidence="8">
    <location>
        <position position="57"/>
    </location>
    <ligand>
        <name>Mg(2+)</name>
        <dbReference type="ChEBI" id="CHEBI:18420"/>
    </ligand>
</feature>
<evidence type="ECO:0000256" key="6">
    <source>
        <dbReference type="ARBA" id="ARBA00023098"/>
    </source>
</evidence>
<dbReference type="SUPFAM" id="SSF56214">
    <property type="entry name" value="4'-phosphopantetheinyl transferase"/>
    <property type="match status" value="1"/>
</dbReference>
<keyword evidence="11" id="KW-1185">Reference proteome</keyword>
<comment type="subcellular location">
    <subcellularLocation>
        <location evidence="8">Cytoplasm</location>
    </subcellularLocation>
</comment>
<dbReference type="GO" id="GO:0006633">
    <property type="term" value="P:fatty acid biosynthetic process"/>
    <property type="evidence" value="ECO:0007669"/>
    <property type="project" value="UniProtKB-UniRule"/>
</dbReference>
<dbReference type="EMBL" id="CP003557">
    <property type="protein sequence ID" value="AFN75787.1"/>
    <property type="molecule type" value="Genomic_DNA"/>
</dbReference>
<dbReference type="HAMAP" id="MF_00101">
    <property type="entry name" value="AcpS"/>
    <property type="match status" value="1"/>
</dbReference>
<feature type="domain" description="4'-phosphopantetheinyl transferase" evidence="9">
    <location>
        <begin position="4"/>
        <end position="103"/>
    </location>
</feature>
<keyword evidence="7 8" id="KW-0275">Fatty acid biosynthesis</keyword>
<proteinExistence type="inferred from homology"/>
<dbReference type="AlphaFoldDB" id="I6YYX9"/>
<evidence type="ECO:0000256" key="8">
    <source>
        <dbReference type="HAMAP-Rule" id="MF_00101"/>
    </source>
</evidence>
<evidence type="ECO:0000256" key="5">
    <source>
        <dbReference type="ARBA" id="ARBA00022842"/>
    </source>
</evidence>
<evidence type="ECO:0000256" key="3">
    <source>
        <dbReference type="ARBA" id="ARBA00022723"/>
    </source>
</evidence>
<dbReference type="GO" id="GO:0005737">
    <property type="term" value="C:cytoplasm"/>
    <property type="evidence" value="ECO:0007669"/>
    <property type="project" value="UniProtKB-SubCell"/>
</dbReference>
<dbReference type="NCBIfam" id="TIGR00516">
    <property type="entry name" value="acpS"/>
    <property type="match status" value="1"/>
</dbReference>
<comment type="cofactor">
    <cofactor evidence="8">
        <name>Mg(2+)</name>
        <dbReference type="ChEBI" id="CHEBI:18420"/>
    </cofactor>
</comment>
<evidence type="ECO:0000256" key="1">
    <source>
        <dbReference type="ARBA" id="ARBA00022516"/>
    </source>
</evidence>
<evidence type="ECO:0000313" key="10">
    <source>
        <dbReference type="EMBL" id="AFN75787.1"/>
    </source>
</evidence>
<dbReference type="Proteomes" id="UP000009011">
    <property type="component" value="Chromosome"/>
</dbReference>
<keyword evidence="8" id="KW-0963">Cytoplasm</keyword>
<dbReference type="KEGG" id="mro:MROS_2557"/>
<dbReference type="eggNOG" id="COG0736">
    <property type="taxonomic scope" value="Bacteria"/>
</dbReference>
<comment type="catalytic activity">
    <reaction evidence="8">
        <text>apo-[ACP] + CoA = holo-[ACP] + adenosine 3',5'-bisphosphate + H(+)</text>
        <dbReference type="Rhea" id="RHEA:12068"/>
        <dbReference type="Rhea" id="RHEA-COMP:9685"/>
        <dbReference type="Rhea" id="RHEA-COMP:9690"/>
        <dbReference type="ChEBI" id="CHEBI:15378"/>
        <dbReference type="ChEBI" id="CHEBI:29999"/>
        <dbReference type="ChEBI" id="CHEBI:57287"/>
        <dbReference type="ChEBI" id="CHEBI:58343"/>
        <dbReference type="ChEBI" id="CHEBI:64479"/>
        <dbReference type="EC" id="2.7.8.7"/>
    </reaction>
</comment>
<keyword evidence="6 8" id="KW-0443">Lipid metabolism</keyword>
<dbReference type="STRING" id="1191523.MROS_2557"/>
<comment type="similarity">
    <text evidence="8">Belongs to the P-Pant transferase superfamily. AcpS family.</text>
</comment>
<evidence type="ECO:0000256" key="7">
    <source>
        <dbReference type="ARBA" id="ARBA00023160"/>
    </source>
</evidence>
<comment type="function">
    <text evidence="8">Transfers the 4'-phosphopantetheine moiety from coenzyme A to a Ser of acyl-carrier-protein.</text>
</comment>
<accession>I6YYX9</accession>
<dbReference type="InterPro" id="IPR008278">
    <property type="entry name" value="4-PPantetheinyl_Trfase_dom"/>
</dbReference>
<dbReference type="InterPro" id="IPR037143">
    <property type="entry name" value="4-PPantetheinyl_Trfase_dom_sf"/>
</dbReference>
<protein>
    <recommendedName>
        <fullName evidence="8">Holo-[acyl-carrier-protein] synthase</fullName>
        <shortName evidence="8">Holo-ACP synthase</shortName>
        <ecNumber evidence="8">2.7.8.7</ecNumber>
    </recommendedName>
    <alternativeName>
        <fullName evidence="8">4'-phosphopantetheinyl transferase AcpS</fullName>
    </alternativeName>
</protein>
<evidence type="ECO:0000256" key="4">
    <source>
        <dbReference type="ARBA" id="ARBA00022832"/>
    </source>
</evidence>
<keyword evidence="1 8" id="KW-0444">Lipid biosynthesis</keyword>
<dbReference type="RefSeq" id="WP_014857217.1">
    <property type="nucleotide sequence ID" value="NC_018178.1"/>
</dbReference>
<keyword evidence="5 8" id="KW-0460">Magnesium</keyword>
<dbReference type="OrthoDB" id="517356at2"/>